<sequence length="76" mass="8862">MPKISPVDYKKLAKIFEYCGFKLDRIEGDHLIYIKSGTKRPVVIPMYKNIPVFIIKNNIKTAGISREDYFEILNLI</sequence>
<evidence type="ECO:0000256" key="5">
    <source>
        <dbReference type="ARBA" id="ARBA00022801"/>
    </source>
</evidence>
<dbReference type="InterPro" id="IPR038570">
    <property type="entry name" value="HicA_sf"/>
</dbReference>
<keyword evidence="5" id="KW-0378">Hydrolase</keyword>
<dbReference type="InterPro" id="IPR012933">
    <property type="entry name" value="HicA_mRNA_interferase"/>
</dbReference>
<protein>
    <recommendedName>
        <fullName evidence="10">YcfA family protein</fullName>
    </recommendedName>
</protein>
<evidence type="ECO:0000256" key="6">
    <source>
        <dbReference type="ARBA" id="ARBA00022884"/>
    </source>
</evidence>
<comment type="similarity">
    <text evidence="1">Belongs to the HicA mRNA interferase family.</text>
</comment>
<evidence type="ECO:0000313" key="8">
    <source>
        <dbReference type="EMBL" id="KKQ34959.1"/>
    </source>
</evidence>
<gene>
    <name evidence="8" type="ORF">US50_C0030G0016</name>
</gene>
<evidence type="ECO:0008006" key="10">
    <source>
        <dbReference type="Google" id="ProtNLM"/>
    </source>
</evidence>
<comment type="caution">
    <text evidence="8">The sequence shown here is derived from an EMBL/GenBank/DDBJ whole genome shotgun (WGS) entry which is preliminary data.</text>
</comment>
<evidence type="ECO:0000313" key="9">
    <source>
        <dbReference type="Proteomes" id="UP000033876"/>
    </source>
</evidence>
<evidence type="ECO:0000256" key="4">
    <source>
        <dbReference type="ARBA" id="ARBA00022759"/>
    </source>
</evidence>
<evidence type="ECO:0000256" key="7">
    <source>
        <dbReference type="ARBA" id="ARBA00023016"/>
    </source>
</evidence>
<keyword evidence="7" id="KW-0346">Stress response</keyword>
<dbReference type="GO" id="GO:0004519">
    <property type="term" value="F:endonuclease activity"/>
    <property type="evidence" value="ECO:0007669"/>
    <property type="project" value="UniProtKB-KW"/>
</dbReference>
<evidence type="ECO:0000256" key="1">
    <source>
        <dbReference type="ARBA" id="ARBA00006620"/>
    </source>
</evidence>
<accession>A0A0G0JDV5</accession>
<keyword evidence="2" id="KW-1277">Toxin-antitoxin system</keyword>
<evidence type="ECO:0000256" key="3">
    <source>
        <dbReference type="ARBA" id="ARBA00022722"/>
    </source>
</evidence>
<keyword evidence="6" id="KW-0694">RNA-binding</keyword>
<dbReference type="GO" id="GO:0003729">
    <property type="term" value="F:mRNA binding"/>
    <property type="evidence" value="ECO:0007669"/>
    <property type="project" value="InterPro"/>
</dbReference>
<organism evidence="8 9">
    <name type="scientific">Candidatus Nomurabacteria bacterium GW2011_GWB1_37_5</name>
    <dbReference type="NCBI Taxonomy" id="1618742"/>
    <lineage>
        <taxon>Bacteria</taxon>
        <taxon>Candidatus Nomuraibacteriota</taxon>
    </lineage>
</organism>
<dbReference type="GO" id="GO:0016787">
    <property type="term" value="F:hydrolase activity"/>
    <property type="evidence" value="ECO:0007669"/>
    <property type="project" value="UniProtKB-KW"/>
</dbReference>
<evidence type="ECO:0000256" key="2">
    <source>
        <dbReference type="ARBA" id="ARBA00022649"/>
    </source>
</evidence>
<dbReference type="EMBL" id="LBTF01000030">
    <property type="protein sequence ID" value="KKQ34959.1"/>
    <property type="molecule type" value="Genomic_DNA"/>
</dbReference>
<dbReference type="Gene3D" id="3.30.920.30">
    <property type="entry name" value="Hypothetical protein"/>
    <property type="match status" value="1"/>
</dbReference>
<keyword evidence="4" id="KW-0255">Endonuclease</keyword>
<keyword evidence="3" id="KW-0540">Nuclease</keyword>
<dbReference type="Pfam" id="PF07927">
    <property type="entry name" value="HicA_toxin"/>
    <property type="match status" value="1"/>
</dbReference>
<reference evidence="8 9" key="1">
    <citation type="journal article" date="2015" name="Nature">
        <title>rRNA introns, odd ribosomes, and small enigmatic genomes across a large radiation of phyla.</title>
        <authorList>
            <person name="Brown C.T."/>
            <person name="Hug L.A."/>
            <person name="Thomas B.C."/>
            <person name="Sharon I."/>
            <person name="Castelle C.J."/>
            <person name="Singh A."/>
            <person name="Wilkins M.J."/>
            <person name="Williams K.H."/>
            <person name="Banfield J.F."/>
        </authorList>
    </citation>
    <scope>NUCLEOTIDE SEQUENCE [LARGE SCALE GENOMIC DNA]</scope>
</reference>
<dbReference type="SUPFAM" id="SSF54786">
    <property type="entry name" value="YcfA/nrd intein domain"/>
    <property type="match status" value="1"/>
</dbReference>
<dbReference type="AlphaFoldDB" id="A0A0G0JDV5"/>
<name>A0A0G0JDV5_9BACT</name>
<dbReference type="Proteomes" id="UP000033876">
    <property type="component" value="Unassembled WGS sequence"/>
</dbReference>
<proteinExistence type="inferred from homology"/>